<evidence type="ECO:0000313" key="6">
    <source>
        <dbReference type="Proteomes" id="UP000569018"/>
    </source>
</evidence>
<dbReference type="SUPFAM" id="SSF52540">
    <property type="entry name" value="P-loop containing nucleoside triphosphate hydrolases"/>
    <property type="match status" value="1"/>
</dbReference>
<keyword evidence="3" id="KW-0067">ATP-binding</keyword>
<evidence type="ECO:0000313" key="3">
    <source>
        <dbReference type="EMBL" id="GFP36792.1"/>
    </source>
</evidence>
<dbReference type="EMBL" id="BLSC01000022">
    <property type="protein sequence ID" value="GFP36792.1"/>
    <property type="molecule type" value="Genomic_DNA"/>
</dbReference>
<evidence type="ECO:0000313" key="7">
    <source>
        <dbReference type="Proteomes" id="UP000588083"/>
    </source>
</evidence>
<dbReference type="Proteomes" id="UP000561271">
    <property type="component" value="Unassembled WGS sequence"/>
</dbReference>
<dbReference type="GO" id="GO:0003899">
    <property type="term" value="F:DNA-directed RNA polymerase activity"/>
    <property type="evidence" value="ECO:0007669"/>
    <property type="project" value="InterPro"/>
</dbReference>
<dbReference type="GO" id="GO:0008270">
    <property type="term" value="F:zinc ion binding"/>
    <property type="evidence" value="ECO:0007669"/>
    <property type="project" value="InterPro"/>
</dbReference>
<dbReference type="GO" id="GO:0004386">
    <property type="term" value="F:helicase activity"/>
    <property type="evidence" value="ECO:0007669"/>
    <property type="project" value="UniProtKB-KW"/>
</dbReference>
<organism evidence="3 5">
    <name type="scientific">Candidatus Hakubella thermalkaliphila</name>
    <dbReference type="NCBI Taxonomy" id="2754717"/>
    <lineage>
        <taxon>Bacteria</taxon>
        <taxon>Bacillati</taxon>
        <taxon>Actinomycetota</taxon>
        <taxon>Actinomycetota incertae sedis</taxon>
        <taxon>Candidatus Hakubellales</taxon>
        <taxon>Candidatus Hakubellaceae</taxon>
        <taxon>Candidatus Hakubella</taxon>
    </lineage>
</organism>
<gene>
    <name evidence="2" type="ORF">HKBW3S34_00250</name>
    <name evidence="3" type="ORF">HKBW3S44_00473</name>
    <name evidence="4" type="ORF">HKBW3S47_01117</name>
</gene>
<comment type="caution">
    <text evidence="3">The sequence shown here is derived from an EMBL/GenBank/DDBJ whole genome shotgun (WGS) entry which is preliminary data.</text>
</comment>
<sequence>MSSSNYNTPLEKVLSKLQKVKKTGGVYTARCPAHQDKNPSLSISASSNGTVLLKCFAGCRVEDIVAALGLEMRDLFPDTKEVSLYPLVKGFTPLRPCSEGISLEKLAETKGLRVLQLKSLGCSTIHRNDVPAVRIPYADQYGEIVAVRFRLSLDGERRFTWRRGDHPLLYGLGRLKEIRTAGWVLLVEGESDCWTGWSYQLPLLGLPGKTIWHKEWASYFEGLEVYLWQEPDAPDLTERITPDIPNLRIIEAPEGIKDISEAHLQDLDVVKLIEDLRAKARPAAEILREREAVNLTDLRRRAADVLNSKKPLALVVRAIRGQGYGGNIRPPLLIYLAATSRLLAMRPGAMPVHVALIGQPGAGKNYAISIVLLSLPEEGYHIIDAGSPRVLIYDDVALRHRVLVFGEADSLPAGEDNPAASAVRNLLQDHHLHYDVTVRDPETGNFTVHKVRKEGPTVLITTATRRLGAQLDSRLFSLEVPDDQSQIRSALQGQAMLELHGTEESSEALPAYQALLQVSAPWDVVVPFAEELAEAIGRSPAASRILRDYARLLSLIKAVAVLNHRCRIYGLVRDVYRASVTGASNAVRQAIQTVVELKARGCERITITVVAAELSISKMAASGRIRTALRGGWLVNGEYRKGYPFDLDIGEPLPDEEGLPKPSALTPVNQEHFPIPRNIPSEQGCKGVKPLTNGYKDTSFIEDLPPDDGENLTDLREVVI</sequence>
<proteinExistence type="predicted"/>
<feature type="domain" description="Zinc finger CHC2-type" evidence="1">
    <location>
        <begin position="10"/>
        <end position="60"/>
    </location>
</feature>
<dbReference type="RefSeq" id="WP_176231100.1">
    <property type="nucleotide sequence ID" value="NZ_BLRZ01000006.1"/>
</dbReference>
<keyword evidence="3" id="KW-0347">Helicase</keyword>
<dbReference type="Gene3D" id="3.90.580.10">
    <property type="entry name" value="Zinc finger, CHC2-type domain"/>
    <property type="match status" value="1"/>
</dbReference>
<evidence type="ECO:0000313" key="2">
    <source>
        <dbReference type="EMBL" id="GFP29330.1"/>
    </source>
</evidence>
<protein>
    <submittedName>
        <fullName evidence="3">Putative DNA primase/helicase</fullName>
    </submittedName>
</protein>
<keyword evidence="7" id="KW-1185">Reference proteome</keyword>
<dbReference type="GO" id="GO:0003677">
    <property type="term" value="F:DNA binding"/>
    <property type="evidence" value="ECO:0007669"/>
    <property type="project" value="InterPro"/>
</dbReference>
<dbReference type="InterPro" id="IPR002694">
    <property type="entry name" value="Znf_CHC2"/>
</dbReference>
<dbReference type="Pfam" id="PF01807">
    <property type="entry name" value="Zn_ribbon_DnaG"/>
    <property type="match status" value="1"/>
</dbReference>
<name>A0A6V8PW00_9ACTN</name>
<evidence type="ECO:0000313" key="4">
    <source>
        <dbReference type="EMBL" id="GFP39418.1"/>
    </source>
</evidence>
<dbReference type="SUPFAM" id="SSF57783">
    <property type="entry name" value="Zinc beta-ribbon"/>
    <property type="match status" value="1"/>
</dbReference>
<dbReference type="InterPro" id="IPR027417">
    <property type="entry name" value="P-loop_NTPase"/>
</dbReference>
<dbReference type="EMBL" id="BLSD01000052">
    <property type="protein sequence ID" value="GFP39418.1"/>
    <property type="molecule type" value="Genomic_DNA"/>
</dbReference>
<dbReference type="InterPro" id="IPR036977">
    <property type="entry name" value="DNA_primase_Znf_CHC2"/>
</dbReference>
<evidence type="ECO:0000313" key="5">
    <source>
        <dbReference type="Proteomes" id="UP000561271"/>
    </source>
</evidence>
<accession>A0A6V8PW00</accession>
<dbReference type="EMBL" id="BLRZ01000006">
    <property type="protein sequence ID" value="GFP29330.1"/>
    <property type="molecule type" value="Genomic_DNA"/>
</dbReference>
<dbReference type="GO" id="GO:0006260">
    <property type="term" value="P:DNA replication"/>
    <property type="evidence" value="ECO:0007669"/>
    <property type="project" value="InterPro"/>
</dbReference>
<keyword evidence="3" id="KW-0547">Nucleotide-binding</keyword>
<reference evidence="5 6" key="1">
    <citation type="journal article" date="2020" name="Front. Microbiol.">
        <title>Single-cell genomics of novel Actinobacteria with the Wood-Ljungdahl pathway discovered in a serpentinizing system.</title>
        <authorList>
            <person name="Merino N."/>
            <person name="Kawai M."/>
            <person name="Boyd E.S."/>
            <person name="Colman D.R."/>
            <person name="McGlynn S.E."/>
            <person name="Nealson K.H."/>
            <person name="Kurokawa K."/>
            <person name="Hongoh Y."/>
        </authorList>
    </citation>
    <scope>NUCLEOTIDE SEQUENCE [LARGE SCALE GENOMIC DNA]</scope>
    <source>
        <strain evidence="2 7">S34</strain>
        <strain evidence="3 5">S44</strain>
        <strain evidence="4 6">S47</strain>
    </source>
</reference>
<keyword evidence="3" id="KW-0378">Hydrolase</keyword>
<dbReference type="AlphaFoldDB" id="A0A6V8PW00"/>
<evidence type="ECO:0000259" key="1">
    <source>
        <dbReference type="Pfam" id="PF01807"/>
    </source>
</evidence>
<dbReference type="Proteomes" id="UP000588083">
    <property type="component" value="Unassembled WGS sequence"/>
</dbReference>
<dbReference type="Proteomes" id="UP000569018">
    <property type="component" value="Unassembled WGS sequence"/>
</dbReference>